<evidence type="ECO:0000313" key="2">
    <source>
        <dbReference type="EMBL" id="OGY60800.1"/>
    </source>
</evidence>
<reference evidence="2 3" key="1">
    <citation type="journal article" date="2016" name="Nat. Commun.">
        <title>Thousands of microbial genomes shed light on interconnected biogeochemical processes in an aquifer system.</title>
        <authorList>
            <person name="Anantharaman K."/>
            <person name="Brown C.T."/>
            <person name="Hug L.A."/>
            <person name="Sharon I."/>
            <person name="Castelle C.J."/>
            <person name="Probst A.J."/>
            <person name="Thomas B.C."/>
            <person name="Singh A."/>
            <person name="Wilkins M.J."/>
            <person name="Karaoz U."/>
            <person name="Brodie E.L."/>
            <person name="Williams K.H."/>
            <person name="Hubbard S.S."/>
            <person name="Banfield J.F."/>
        </authorList>
    </citation>
    <scope>NUCLEOTIDE SEQUENCE [LARGE SCALE GENOMIC DNA]</scope>
</reference>
<dbReference type="Pfam" id="PF03091">
    <property type="entry name" value="CutA1"/>
    <property type="match status" value="1"/>
</dbReference>
<dbReference type="PANTHER" id="PTHR23419">
    <property type="entry name" value="DIVALENT CATION TOLERANCE CUTA-RELATED"/>
    <property type="match status" value="1"/>
</dbReference>
<dbReference type="STRING" id="1797692.A3I33_02490"/>
<evidence type="ECO:0000256" key="1">
    <source>
        <dbReference type="ARBA" id="ARBA00010169"/>
    </source>
</evidence>
<organism evidence="2 3">
    <name type="scientific">Candidatus Colwellbacteria bacterium RIFCSPLOWO2_02_FULL_45_11</name>
    <dbReference type="NCBI Taxonomy" id="1797692"/>
    <lineage>
        <taxon>Bacteria</taxon>
        <taxon>Candidatus Colwelliibacteriota</taxon>
    </lineage>
</organism>
<dbReference type="GO" id="GO:0005507">
    <property type="term" value="F:copper ion binding"/>
    <property type="evidence" value="ECO:0007669"/>
    <property type="project" value="TreeGrafter"/>
</dbReference>
<dbReference type="PANTHER" id="PTHR23419:SF8">
    <property type="entry name" value="FI09726P"/>
    <property type="match status" value="1"/>
</dbReference>
<gene>
    <name evidence="2" type="ORF">A3I33_02490</name>
</gene>
<dbReference type="AlphaFoldDB" id="A0A1G1ZAA8"/>
<dbReference type="InterPro" id="IPR011322">
    <property type="entry name" value="N-reg_PII-like_a/b"/>
</dbReference>
<dbReference type="InterPro" id="IPR015867">
    <property type="entry name" value="N-reg_PII/ATP_PRibTrfase_C"/>
</dbReference>
<comment type="similarity">
    <text evidence="1">Belongs to the CutA family.</text>
</comment>
<sequence>MTILYLVAANESEADEIAASLLEQKLIACAKKFETKSIFRWQGEIKKASEVILLLETEDRLFDEIEKEIAKVHSHKTFVLASIPTDKVSRGVKEWLEEELKQP</sequence>
<proteinExistence type="inferred from homology"/>
<name>A0A1G1ZAA8_9BACT</name>
<evidence type="ECO:0008006" key="4">
    <source>
        <dbReference type="Google" id="ProtNLM"/>
    </source>
</evidence>
<protein>
    <recommendedName>
        <fullName evidence="4">Divalent-cation tolerance protein CutA</fullName>
    </recommendedName>
</protein>
<dbReference type="Gene3D" id="3.30.70.120">
    <property type="match status" value="1"/>
</dbReference>
<dbReference type="InterPro" id="IPR004323">
    <property type="entry name" value="Ion_tolerance_CutA"/>
</dbReference>
<dbReference type="EMBL" id="MHJA01000023">
    <property type="protein sequence ID" value="OGY60800.1"/>
    <property type="molecule type" value="Genomic_DNA"/>
</dbReference>
<dbReference type="SUPFAM" id="SSF54913">
    <property type="entry name" value="GlnB-like"/>
    <property type="match status" value="1"/>
</dbReference>
<dbReference type="GO" id="GO:0010038">
    <property type="term" value="P:response to metal ion"/>
    <property type="evidence" value="ECO:0007669"/>
    <property type="project" value="InterPro"/>
</dbReference>
<accession>A0A1G1ZAA8</accession>
<evidence type="ECO:0000313" key="3">
    <source>
        <dbReference type="Proteomes" id="UP000176544"/>
    </source>
</evidence>
<dbReference type="Proteomes" id="UP000176544">
    <property type="component" value="Unassembled WGS sequence"/>
</dbReference>
<comment type="caution">
    <text evidence="2">The sequence shown here is derived from an EMBL/GenBank/DDBJ whole genome shotgun (WGS) entry which is preliminary data.</text>
</comment>